<dbReference type="GeneID" id="106164362"/>
<dbReference type="Proteomes" id="UP000085678">
    <property type="component" value="Unplaced"/>
</dbReference>
<proteinExistence type="predicted"/>
<dbReference type="KEGG" id="lak:106164362"/>
<feature type="region of interest" description="Disordered" evidence="2">
    <location>
        <begin position="1"/>
        <end position="39"/>
    </location>
</feature>
<feature type="region of interest" description="Disordered" evidence="2">
    <location>
        <begin position="418"/>
        <end position="532"/>
    </location>
</feature>
<feature type="compositionally biased region" description="Basic and acidic residues" evidence="2">
    <location>
        <begin position="673"/>
        <end position="689"/>
    </location>
</feature>
<feature type="compositionally biased region" description="Polar residues" evidence="2">
    <location>
        <begin position="281"/>
        <end position="293"/>
    </location>
</feature>
<keyword evidence="1" id="KW-0175">Coiled coil</keyword>
<gene>
    <name evidence="4" type="primary">LOC106164362</name>
</gene>
<protein>
    <submittedName>
        <fullName evidence="4">Uncharacterized protein LOC106164362</fullName>
    </submittedName>
</protein>
<feature type="compositionally biased region" description="Polar residues" evidence="2">
    <location>
        <begin position="418"/>
        <end position="431"/>
    </location>
</feature>
<evidence type="ECO:0000313" key="3">
    <source>
        <dbReference type="Proteomes" id="UP000085678"/>
    </source>
</evidence>
<dbReference type="AlphaFoldDB" id="A0A2R2MLJ2"/>
<feature type="compositionally biased region" description="Basic and acidic residues" evidence="2">
    <location>
        <begin position="697"/>
        <end position="706"/>
    </location>
</feature>
<keyword evidence="3" id="KW-1185">Reference proteome</keyword>
<evidence type="ECO:0000313" key="4">
    <source>
        <dbReference type="RefSeq" id="XP_023931070.1"/>
    </source>
</evidence>
<reference evidence="4" key="1">
    <citation type="submission" date="2025-08" db="UniProtKB">
        <authorList>
            <consortium name="RefSeq"/>
        </authorList>
    </citation>
    <scope>IDENTIFICATION</scope>
    <source>
        <tissue evidence="4">Gonads</tissue>
    </source>
</reference>
<evidence type="ECO:0000256" key="2">
    <source>
        <dbReference type="SAM" id="MobiDB-lite"/>
    </source>
</evidence>
<evidence type="ECO:0000256" key="1">
    <source>
        <dbReference type="SAM" id="Coils"/>
    </source>
</evidence>
<dbReference type="RefSeq" id="XP_023931070.1">
    <property type="nucleotide sequence ID" value="XM_024075302.1"/>
</dbReference>
<name>A0A2R2MLJ2_LINAN</name>
<feature type="region of interest" description="Disordered" evidence="2">
    <location>
        <begin position="642"/>
        <end position="765"/>
    </location>
</feature>
<feature type="coiled-coil region" evidence="1">
    <location>
        <begin position="878"/>
        <end position="912"/>
    </location>
</feature>
<accession>A0A2R2MLJ2</accession>
<dbReference type="InParanoid" id="A0A2R2MLJ2"/>
<feature type="region of interest" description="Disordered" evidence="2">
    <location>
        <begin position="262"/>
        <end position="293"/>
    </location>
</feature>
<organism evidence="3 4">
    <name type="scientific">Lingula anatina</name>
    <name type="common">Brachiopod</name>
    <name type="synonym">Lingula unguis</name>
    <dbReference type="NCBI Taxonomy" id="7574"/>
    <lineage>
        <taxon>Eukaryota</taxon>
        <taxon>Metazoa</taxon>
        <taxon>Spiralia</taxon>
        <taxon>Lophotrochozoa</taxon>
        <taxon>Brachiopoda</taxon>
        <taxon>Linguliformea</taxon>
        <taxon>Lingulata</taxon>
        <taxon>Lingulida</taxon>
        <taxon>Linguloidea</taxon>
        <taxon>Lingulidae</taxon>
        <taxon>Lingula</taxon>
    </lineage>
</organism>
<sequence length="932" mass="101584">MSSTKENEAKAGLSTTSGKSRMLKKHTARKSMSSRCKVQSKMMVSAACKTGIVVSTDPERVRDESANKMAVVHTNSNTKTSQNEKTQSGEITAGSVMSATKRKVVCGKLLVKAESNDSFATKNIKGSVYKVKNAKVLSLKPVDKMATVKTDKNTSISCEMKGDVIPPVDKTTFVKTDTKVVCSNDDDDEKYSVSDVEGVEVIFSDVEELDNPVQITPDNIELEVFLIDNDVSNDSDAMETDETSVNKTCETMFRPSKEIVCPTKNQRDGSHFENTEERPQTDLSSPSVNTNSSVLSTPVLQNRASGLRPSVSDIISDIMTSSPLDKVCAIQRTPSTKRPASLSSKGQDKNEMVAQPGSDVQLGLGKDIRTAAPLDKCIVKLNKVCSDSAASPAKVKIERNKSTSVATPAKIKVSRNHCNSDALPTSTSNGVVRSHSDSAASPAARKMVKNYGDSACSPANKKVGRNRSNSSALSVNMKVGRNHSNSAASPASGKMKRNYGNSMASPASKKVGRNHSYSSASPVSEKVERNFNSASSASKEVGINLCNSTTSPASKKMDRNHNKIGTSPVIKKKDGNYNIHFDSPVNMKMNKNINNKHASPASLKLKRQHDNRLASAAKKCQALGGSKDKIVSPAKSFKMIGKQKEMAVSPANKDSSRVNKKTVSSGMVGKRSNKTEVTKQARKPYENSKKTPLLVDIDAKGSEENHAITSNSGPESIKRRHKTSAKDDSINSKRRKAYSSDFEKKGPKRKLATCSDSDSTISKRKPAVSTDSSIINSECIDLMKFPENEKSEEKLTESSEDATVVTPLEEKSSSKLCLLDRSNKEPVKTPVINFTDLTSERKTESACPFENSWSDTQSKDEDLLALLEQTQQLQTKALKAFQRQMKKNLELVQKLQKEIRDEREKRERLKGILLEIKETQSARKVDGHVSVT</sequence>
<feature type="region of interest" description="Disordered" evidence="2">
    <location>
        <begin position="549"/>
        <end position="571"/>
    </location>
</feature>
<feature type="compositionally biased region" description="Basic and acidic residues" evidence="2">
    <location>
        <begin position="265"/>
        <end position="280"/>
    </location>
</feature>